<keyword evidence="5" id="KW-0560">Oxidoreductase</keyword>
<dbReference type="GO" id="GO:0008199">
    <property type="term" value="F:ferric iron binding"/>
    <property type="evidence" value="ECO:0007669"/>
    <property type="project" value="InterPro"/>
</dbReference>
<dbReference type="GO" id="GO:0018576">
    <property type="term" value="F:catechol 1,2-dioxygenase activity"/>
    <property type="evidence" value="ECO:0007669"/>
    <property type="project" value="InterPro"/>
</dbReference>
<comment type="caution">
    <text evidence="9">The sequence shown here is derived from an EMBL/GenBank/DDBJ whole genome shotgun (WGS) entry which is preliminary data.</text>
</comment>
<feature type="domain" description="Catechol dioxygenase N-terminal" evidence="8">
    <location>
        <begin position="57"/>
        <end position="124"/>
    </location>
</feature>
<evidence type="ECO:0000256" key="1">
    <source>
        <dbReference type="ARBA" id="ARBA00001965"/>
    </source>
</evidence>
<keyword evidence="6" id="KW-0408">Iron</keyword>
<keyword evidence="3" id="KW-0479">Metal-binding</keyword>
<comment type="similarity">
    <text evidence="2">Belongs to the intradiol ring-cleavage dioxygenase family.</text>
</comment>
<evidence type="ECO:0000313" key="9">
    <source>
        <dbReference type="EMBL" id="KAK5629796.1"/>
    </source>
</evidence>
<dbReference type="PANTHER" id="PTHR33711:SF7">
    <property type="entry name" value="INTRADIOL RING-CLEAVAGE DIOXYGENASES DOMAIN-CONTAINING PROTEIN-RELATED"/>
    <property type="match status" value="1"/>
</dbReference>
<dbReference type="Pfam" id="PF00775">
    <property type="entry name" value="Dioxygenase_C"/>
    <property type="match status" value="1"/>
</dbReference>
<dbReference type="InterPro" id="IPR000627">
    <property type="entry name" value="Intradiol_dOase_C"/>
</dbReference>
<organism evidence="9 10">
    <name type="scientific">Xylaria bambusicola</name>
    <dbReference type="NCBI Taxonomy" id="326684"/>
    <lineage>
        <taxon>Eukaryota</taxon>
        <taxon>Fungi</taxon>
        <taxon>Dikarya</taxon>
        <taxon>Ascomycota</taxon>
        <taxon>Pezizomycotina</taxon>
        <taxon>Sordariomycetes</taxon>
        <taxon>Xylariomycetidae</taxon>
        <taxon>Xylariales</taxon>
        <taxon>Xylariaceae</taxon>
        <taxon>Xylaria</taxon>
    </lineage>
</organism>
<dbReference type="InterPro" id="IPR050770">
    <property type="entry name" value="Intradiol_RC_Dioxygenase"/>
</dbReference>
<evidence type="ECO:0000259" key="8">
    <source>
        <dbReference type="Pfam" id="PF04444"/>
    </source>
</evidence>
<dbReference type="InterPro" id="IPR039390">
    <property type="entry name" value="1_2-HQD/HQD"/>
</dbReference>
<evidence type="ECO:0008006" key="11">
    <source>
        <dbReference type="Google" id="ProtNLM"/>
    </source>
</evidence>
<sequence length="331" mass="37607">MYTDPAPSYTRPSWKSIRTMMNIREGEMEMHGQHQRNLEYDLHFTDRVIAATGPAANPRMKQIMPALLRHIHDFAREVDLTVEEWVAGVEMMNEAGRMSTAQRNETQLICDVLGLESLVDEITSKLLLRTNSSSNNATPSAVLGPFYRADSPFLANGSSIISPLTRNSPWYRTAVPLLAHISGRVLSASTRKPLANAIIDVWMADPNGLYSQQDRDQPDMNLRGRFRTDEHGRYEMYALRPTAYPIPLDGPAGRLLRLLDRHPYRPAHIHFIVSAEGYGTLTTQVFDCEDKNTGNDVVFAVKRELLVRFEERVGDEKAKWELKYDFLLCEA</sequence>
<evidence type="ECO:0000256" key="4">
    <source>
        <dbReference type="ARBA" id="ARBA00022964"/>
    </source>
</evidence>
<feature type="domain" description="Intradiol ring-cleavage dioxygenases" evidence="7">
    <location>
        <begin position="181"/>
        <end position="328"/>
    </location>
</feature>
<dbReference type="EMBL" id="JAWHQM010000012">
    <property type="protein sequence ID" value="KAK5629796.1"/>
    <property type="molecule type" value="Genomic_DNA"/>
</dbReference>
<gene>
    <name evidence="9" type="ORF">RRF57_005511</name>
</gene>
<comment type="cofactor">
    <cofactor evidence="1">
        <name>Fe(3+)</name>
        <dbReference type="ChEBI" id="CHEBI:29034"/>
    </cofactor>
</comment>
<evidence type="ECO:0000256" key="3">
    <source>
        <dbReference type="ARBA" id="ARBA00022723"/>
    </source>
</evidence>
<dbReference type="GO" id="GO:0009712">
    <property type="term" value="P:catechol-containing compound metabolic process"/>
    <property type="evidence" value="ECO:0007669"/>
    <property type="project" value="InterPro"/>
</dbReference>
<evidence type="ECO:0000313" key="10">
    <source>
        <dbReference type="Proteomes" id="UP001305414"/>
    </source>
</evidence>
<dbReference type="SUPFAM" id="SSF49482">
    <property type="entry name" value="Aromatic compound dioxygenase"/>
    <property type="match status" value="1"/>
</dbReference>
<name>A0AAN7Z9A9_9PEZI</name>
<keyword evidence="4" id="KW-0223">Dioxygenase</keyword>
<dbReference type="PANTHER" id="PTHR33711">
    <property type="entry name" value="DIOXYGENASE, PUTATIVE (AFU_ORTHOLOGUE AFUA_2G02910)-RELATED"/>
    <property type="match status" value="1"/>
</dbReference>
<dbReference type="Proteomes" id="UP001305414">
    <property type="component" value="Unassembled WGS sequence"/>
</dbReference>
<keyword evidence="10" id="KW-1185">Reference proteome</keyword>
<evidence type="ECO:0000256" key="2">
    <source>
        <dbReference type="ARBA" id="ARBA00007825"/>
    </source>
</evidence>
<dbReference type="AlphaFoldDB" id="A0AAN7Z9A9"/>
<proteinExistence type="inferred from homology"/>
<dbReference type="Pfam" id="PF04444">
    <property type="entry name" value="Dioxygenase_N"/>
    <property type="match status" value="1"/>
</dbReference>
<protein>
    <recommendedName>
        <fullName evidence="11">Intradiol ring-cleavage dioxygenases domain-containing protein</fullName>
    </recommendedName>
</protein>
<dbReference type="InterPro" id="IPR015889">
    <property type="entry name" value="Intradiol_dOase_core"/>
</dbReference>
<evidence type="ECO:0000256" key="6">
    <source>
        <dbReference type="ARBA" id="ARBA00023004"/>
    </source>
</evidence>
<dbReference type="CDD" id="cd03461">
    <property type="entry name" value="1_2-HQD"/>
    <property type="match status" value="1"/>
</dbReference>
<reference evidence="9 10" key="1">
    <citation type="submission" date="2023-10" db="EMBL/GenBank/DDBJ databases">
        <title>Draft genome sequence of Xylaria bambusicola isolate GMP-LS, the root and basal stem rot pathogen of sugarcane in Indonesia.</title>
        <authorList>
            <person name="Selvaraj P."/>
            <person name="Muralishankar V."/>
            <person name="Muruganantham S."/>
            <person name="Sp S."/>
            <person name="Haryani S."/>
            <person name="Lau K.J.X."/>
            <person name="Naqvi N.I."/>
        </authorList>
    </citation>
    <scope>NUCLEOTIDE SEQUENCE [LARGE SCALE GENOMIC DNA]</scope>
    <source>
        <strain evidence="9">GMP-LS</strain>
    </source>
</reference>
<dbReference type="Gene3D" id="2.60.130.10">
    <property type="entry name" value="Aromatic compound dioxygenase"/>
    <property type="match status" value="1"/>
</dbReference>
<evidence type="ECO:0000256" key="5">
    <source>
        <dbReference type="ARBA" id="ARBA00023002"/>
    </source>
</evidence>
<evidence type="ECO:0000259" key="7">
    <source>
        <dbReference type="Pfam" id="PF00775"/>
    </source>
</evidence>
<accession>A0AAN7Z9A9</accession>
<dbReference type="InterPro" id="IPR007535">
    <property type="entry name" value="Catechol_dOase_N"/>
</dbReference>